<sequence length="164" mass="19456">MRETERMKKIILLIILSFTINAIAQDGSDIKYVDINEIDDSYIGKLVHLDFYNRSFGAFNLDKKDLNDTINIQLENKNIEFKEHRVDNGFNNWFSKQYIESIKFIDGYKIRISMCKIKEIKSDSIKVILFMEYRDNSGKLNSEKPNRIEYDFPKKILTEILVRN</sequence>
<accession>A0A1K2ISM8</accession>
<keyword evidence="2" id="KW-1185">Reference proteome</keyword>
<protein>
    <submittedName>
        <fullName evidence="1">Uncharacterized protein</fullName>
    </submittedName>
</protein>
<proteinExistence type="predicted"/>
<dbReference type="EMBL" id="FPKV01000012">
    <property type="protein sequence ID" value="SFZ95192.1"/>
    <property type="molecule type" value="Genomic_DNA"/>
</dbReference>
<dbReference type="STRING" id="369401.SAMN05428642_1122"/>
<dbReference type="AlphaFoldDB" id="A0A1K2ISM8"/>
<evidence type="ECO:0000313" key="2">
    <source>
        <dbReference type="Proteomes" id="UP000182544"/>
    </source>
</evidence>
<organism evidence="1 2">
    <name type="scientific">Flaviramulus basaltis</name>
    <dbReference type="NCBI Taxonomy" id="369401"/>
    <lineage>
        <taxon>Bacteria</taxon>
        <taxon>Pseudomonadati</taxon>
        <taxon>Bacteroidota</taxon>
        <taxon>Flavobacteriia</taxon>
        <taxon>Flavobacteriales</taxon>
        <taxon>Flavobacteriaceae</taxon>
        <taxon>Flaviramulus</taxon>
    </lineage>
</organism>
<evidence type="ECO:0000313" key="1">
    <source>
        <dbReference type="EMBL" id="SFZ95192.1"/>
    </source>
</evidence>
<name>A0A1K2ISM8_9FLAO</name>
<reference evidence="1 2" key="1">
    <citation type="submission" date="2016-10" db="EMBL/GenBank/DDBJ databases">
        <authorList>
            <person name="de Groot N.N."/>
        </authorList>
    </citation>
    <scope>NUCLEOTIDE SEQUENCE [LARGE SCALE GENOMIC DNA]</scope>
    <source>
        <strain evidence="1 2">DSM 18180</strain>
    </source>
</reference>
<dbReference type="Proteomes" id="UP000182544">
    <property type="component" value="Unassembled WGS sequence"/>
</dbReference>
<gene>
    <name evidence="1" type="ORF">SAMN05428642_1122</name>
</gene>